<reference evidence="1" key="1">
    <citation type="submission" date="2018-05" db="EMBL/GenBank/DDBJ databases">
        <authorList>
            <person name="Lanie J.A."/>
            <person name="Ng W.-L."/>
            <person name="Kazmierczak K.M."/>
            <person name="Andrzejewski T.M."/>
            <person name="Davidsen T.M."/>
            <person name="Wayne K.J."/>
            <person name="Tettelin H."/>
            <person name="Glass J.I."/>
            <person name="Rusch D."/>
            <person name="Podicherti R."/>
            <person name="Tsui H.-C.T."/>
            <person name="Winkler M.E."/>
        </authorList>
    </citation>
    <scope>NUCLEOTIDE SEQUENCE</scope>
</reference>
<accession>A0A381ZUF7</accession>
<dbReference type="EMBL" id="UINC01022659">
    <property type="protein sequence ID" value="SVA92734.1"/>
    <property type="molecule type" value="Genomic_DNA"/>
</dbReference>
<evidence type="ECO:0000313" key="1">
    <source>
        <dbReference type="EMBL" id="SVA92734.1"/>
    </source>
</evidence>
<proteinExistence type="predicted"/>
<dbReference type="AlphaFoldDB" id="A0A381ZUF7"/>
<name>A0A381ZUF7_9ZZZZ</name>
<sequence>VFPVFRVATGLHFPRLTLIDTPEPSLIIEQPKKKAGTPWRGAGPFRLIHN</sequence>
<protein>
    <submittedName>
        <fullName evidence="1">Uncharacterized protein</fullName>
    </submittedName>
</protein>
<gene>
    <name evidence="1" type="ORF">METZ01_LOCUS145588</name>
</gene>
<organism evidence="1">
    <name type="scientific">marine metagenome</name>
    <dbReference type="NCBI Taxonomy" id="408172"/>
    <lineage>
        <taxon>unclassified sequences</taxon>
        <taxon>metagenomes</taxon>
        <taxon>ecological metagenomes</taxon>
    </lineage>
</organism>
<feature type="non-terminal residue" evidence="1">
    <location>
        <position position="1"/>
    </location>
</feature>